<reference evidence="2 3" key="1">
    <citation type="submission" date="2015-03" db="EMBL/GenBank/DDBJ databases">
        <title>Genome assembly of Sandaracinus amylolyticus DSM 53668.</title>
        <authorList>
            <person name="Sharma G."/>
            <person name="Subramanian S."/>
        </authorList>
    </citation>
    <scope>NUCLEOTIDE SEQUENCE [LARGE SCALE GENOMIC DNA]</scope>
    <source>
        <strain evidence="2 3">DSM 53668</strain>
    </source>
</reference>
<dbReference type="InterPro" id="IPR008719">
    <property type="entry name" value="N2O_reductase_NosL"/>
</dbReference>
<dbReference type="PROSITE" id="PS51257">
    <property type="entry name" value="PROKAR_LIPOPROTEIN"/>
    <property type="match status" value="1"/>
</dbReference>
<name>A0A0F6W7P8_9BACT</name>
<gene>
    <name evidence="2" type="ORF">DB32_006767</name>
</gene>
<dbReference type="EMBL" id="CP011125">
    <property type="protein sequence ID" value="AKF09618.1"/>
    <property type="molecule type" value="Genomic_DNA"/>
</dbReference>
<dbReference type="Pfam" id="PF05573">
    <property type="entry name" value="NosL"/>
    <property type="match status" value="1"/>
</dbReference>
<evidence type="ECO:0000256" key="1">
    <source>
        <dbReference type="SAM" id="SignalP"/>
    </source>
</evidence>
<feature type="chain" id="PRO_5002511375" evidence="1">
    <location>
        <begin position="26"/>
        <end position="163"/>
    </location>
</feature>
<dbReference type="PANTHER" id="PTHR41247:SF1">
    <property type="entry name" value="HTH-TYPE TRANSCRIPTIONAL REPRESSOR YCNK"/>
    <property type="match status" value="1"/>
</dbReference>
<keyword evidence="3" id="KW-1185">Reference proteome</keyword>
<proteinExistence type="predicted"/>
<dbReference type="Proteomes" id="UP000034883">
    <property type="component" value="Chromosome"/>
</dbReference>
<dbReference type="Gene3D" id="3.30.70.2050">
    <property type="match status" value="1"/>
</dbReference>
<dbReference type="SUPFAM" id="SSF160387">
    <property type="entry name" value="NosL/MerB-like"/>
    <property type="match status" value="1"/>
</dbReference>
<dbReference type="KEGG" id="samy:DB32_006767"/>
<dbReference type="RefSeq" id="WP_053236654.1">
    <property type="nucleotide sequence ID" value="NZ_CP011125.1"/>
</dbReference>
<dbReference type="STRING" id="927083.DB32_006767"/>
<protein>
    <submittedName>
        <fullName evidence="2">NosL-related protein</fullName>
    </submittedName>
</protein>
<dbReference type="AlphaFoldDB" id="A0A0F6W7P8"/>
<feature type="signal peptide" evidence="1">
    <location>
        <begin position="1"/>
        <end position="25"/>
    </location>
</feature>
<evidence type="ECO:0000313" key="3">
    <source>
        <dbReference type="Proteomes" id="UP000034883"/>
    </source>
</evidence>
<evidence type="ECO:0000313" key="2">
    <source>
        <dbReference type="EMBL" id="AKF09618.1"/>
    </source>
</evidence>
<organism evidence="2 3">
    <name type="scientific">Sandaracinus amylolyticus</name>
    <dbReference type="NCBI Taxonomy" id="927083"/>
    <lineage>
        <taxon>Bacteria</taxon>
        <taxon>Pseudomonadati</taxon>
        <taxon>Myxococcota</taxon>
        <taxon>Polyangia</taxon>
        <taxon>Polyangiales</taxon>
        <taxon>Sandaracinaceae</taxon>
        <taxon>Sandaracinus</taxon>
    </lineage>
</organism>
<accession>A0A0F6W7P8</accession>
<keyword evidence="1" id="KW-0732">Signal</keyword>
<dbReference type="PANTHER" id="PTHR41247">
    <property type="entry name" value="HTH-TYPE TRANSCRIPTIONAL REPRESSOR YCNK"/>
    <property type="match status" value="1"/>
</dbReference>
<sequence length="163" mass="17795">MHRANVLTRLVLTASMVLAVLAACASGDTGASAQAAGRCAHCGMRVPADSTWRAGLTTASGEALLFDAPKCMFRILRGERGRDAREPWVIEYYASERRPASSLVYVLGSDVESPMGRDLVPIEGRERAERFQRDHHAQRVLTYDEVTSSVIDELFRPGGGHAH</sequence>